<name>A0ABS8ZI66_9PSEU</name>
<dbReference type="Proteomes" id="UP001521150">
    <property type="component" value="Unassembled WGS sequence"/>
</dbReference>
<dbReference type="RefSeq" id="WP_233729054.1">
    <property type="nucleotide sequence ID" value="NZ_JAJVCN010000003.1"/>
</dbReference>
<gene>
    <name evidence="1" type="ORF">LWC34_32190</name>
</gene>
<proteinExistence type="predicted"/>
<keyword evidence="2" id="KW-1185">Reference proteome</keyword>
<reference evidence="1 2" key="1">
    <citation type="submission" date="2021-12" db="EMBL/GenBank/DDBJ databases">
        <title>Genome sequence of Kibdelosporangium philippinense ATCC 49844.</title>
        <authorList>
            <person name="Fedorov E.A."/>
            <person name="Omeragic M."/>
            <person name="Shalygina K.F."/>
            <person name="Maclea K.S."/>
        </authorList>
    </citation>
    <scope>NUCLEOTIDE SEQUENCE [LARGE SCALE GENOMIC DNA]</scope>
    <source>
        <strain evidence="1 2">ATCC 49844</strain>
    </source>
</reference>
<organism evidence="1 2">
    <name type="scientific">Kibdelosporangium philippinense</name>
    <dbReference type="NCBI Taxonomy" id="211113"/>
    <lineage>
        <taxon>Bacteria</taxon>
        <taxon>Bacillati</taxon>
        <taxon>Actinomycetota</taxon>
        <taxon>Actinomycetes</taxon>
        <taxon>Pseudonocardiales</taxon>
        <taxon>Pseudonocardiaceae</taxon>
        <taxon>Kibdelosporangium</taxon>
    </lineage>
</organism>
<evidence type="ECO:0000313" key="2">
    <source>
        <dbReference type="Proteomes" id="UP001521150"/>
    </source>
</evidence>
<comment type="caution">
    <text evidence="1">The sequence shown here is derived from an EMBL/GenBank/DDBJ whole genome shotgun (WGS) entry which is preliminary data.</text>
</comment>
<sequence length="86" mass="9412">MTGGRWVFGHEMAALPHDNPVWQVGQLVQIDQGRQHRAAAGSDLADVLTAQFLRADVDTARPGACDERFLIDGQVLADDQFLLIVV</sequence>
<accession>A0ABS8ZI66</accession>
<evidence type="ECO:0000313" key="1">
    <source>
        <dbReference type="EMBL" id="MCE7007445.1"/>
    </source>
</evidence>
<dbReference type="EMBL" id="JAJVCN010000003">
    <property type="protein sequence ID" value="MCE7007445.1"/>
    <property type="molecule type" value="Genomic_DNA"/>
</dbReference>
<protein>
    <submittedName>
        <fullName evidence="1">Uncharacterized protein</fullName>
    </submittedName>
</protein>